<dbReference type="GO" id="GO:0016491">
    <property type="term" value="F:oxidoreductase activity"/>
    <property type="evidence" value="ECO:0007669"/>
    <property type="project" value="UniProtKB-KW"/>
</dbReference>
<keyword evidence="3" id="KW-0560">Oxidoreductase</keyword>
<dbReference type="Proteomes" id="UP001163105">
    <property type="component" value="Unassembled WGS sequence"/>
</dbReference>
<dbReference type="Pfam" id="PF12929">
    <property type="entry name" value="Mid1"/>
    <property type="match status" value="1"/>
</dbReference>
<protein>
    <submittedName>
        <fullName evidence="5">Calcium permeable channel</fullName>
    </submittedName>
</protein>
<gene>
    <name evidence="5" type="primary">MID1</name>
    <name evidence="5" type="ORF">O9K51_09264</name>
</gene>
<dbReference type="InterPro" id="IPR036291">
    <property type="entry name" value="NAD(P)-bd_dom_sf"/>
</dbReference>
<dbReference type="GO" id="GO:0098703">
    <property type="term" value="P:calcium ion import across plasma membrane"/>
    <property type="evidence" value="ECO:0007669"/>
    <property type="project" value="InterPro"/>
</dbReference>
<dbReference type="InterPro" id="IPR024338">
    <property type="entry name" value="MID1/Yam8"/>
</dbReference>
<evidence type="ECO:0000256" key="2">
    <source>
        <dbReference type="ARBA" id="ARBA00022857"/>
    </source>
</evidence>
<dbReference type="PRINTS" id="PR00081">
    <property type="entry name" value="GDHRDH"/>
</dbReference>
<evidence type="ECO:0000313" key="6">
    <source>
        <dbReference type="Proteomes" id="UP001163105"/>
    </source>
</evidence>
<proteinExistence type="inferred from homology"/>
<dbReference type="InterPro" id="IPR002347">
    <property type="entry name" value="SDR_fam"/>
</dbReference>
<dbReference type="GO" id="GO:0005262">
    <property type="term" value="F:calcium channel activity"/>
    <property type="evidence" value="ECO:0007669"/>
    <property type="project" value="InterPro"/>
</dbReference>
<name>A0AB34FGZ1_9HYPO</name>
<accession>A0AB34FGZ1</accession>
<dbReference type="FunFam" id="3.40.50.720:FF:000173">
    <property type="entry name" value="3-oxoacyl-[acyl-carrier protein] reductase"/>
    <property type="match status" value="1"/>
</dbReference>
<dbReference type="Pfam" id="PF00106">
    <property type="entry name" value="adh_short"/>
    <property type="match status" value="1"/>
</dbReference>
<dbReference type="InterPro" id="IPR020904">
    <property type="entry name" value="Sc_DH/Rdtase_CS"/>
</dbReference>
<feature type="compositionally biased region" description="Basic and acidic residues" evidence="4">
    <location>
        <begin position="118"/>
        <end position="127"/>
    </location>
</feature>
<dbReference type="Gene3D" id="3.40.50.720">
    <property type="entry name" value="NAD(P)-binding Rossmann-like Domain"/>
    <property type="match status" value="1"/>
</dbReference>
<dbReference type="PANTHER" id="PTHR39142:SF1">
    <property type="entry name" value="AEL197CP"/>
    <property type="match status" value="1"/>
</dbReference>
<dbReference type="PROSITE" id="PS00061">
    <property type="entry name" value="ADH_SHORT"/>
    <property type="match status" value="1"/>
</dbReference>
<sequence>MQLSPLQSRLVASLAASIFLFVLYLLLVSPRLAFAAEVPLNSYEAIVALSRTDDDLQGALYEPEFELFDRSIIGRAPPGVEPLQLDQPKALNLQPGSTACYMVAGTLLQGNAASGGTPREEIKREASPDEGGDGDSSTPPGKPTRRLYLSANTCRQPRAVGPKEKNLPPQLILSVSNSTAAGCPKASNPLRDGRDKVFEEGAVVYNLTATGDIYIGITAPNVSSEFQEVYNFEVAASTDDFFHKYVEQDNSELLWMDSDSSSALLVTRNLTNSKGDIRRIMSQDLPYDLYVSNKNWTDMNGMTHSACGLQRSAQIMANSASNNNLNSPVKTAMTLRGPGGFPKQQFYFVALNESTDYTGILVRKANITAHEKRQAGGATGPGSIVYGATDFNTKSGTNCQVVTDLEFCDEIQYAVPGNPQKYNNTALAKAYDDYAKSMYANFEKVMMQIPCGAGRTSRYSLARTCDDCMTAYKRWLCTVSIPRCEDFASNNAFALVRNAGQAFPNGTKLSTDALNTFGNLPFSMVSRNPFIDQTIQPGPYKEMLPCEDICYNVVQSCPAKIGFVCPRPKLVAFQYSYGQRDANGPAGGPTPSAIDSANGDGDSDDDDDDGLLHSTTRPAHAFQLDTTMTTLSLQDVDNRVQGRLALVTGATGGIGSACARALAADGCDVALHYSSSSEKAEALASSLRAAYPSQLFPTIRADLSDRAEARGLVAALLQAGGDAAARGHTAVSVLVANAGVGRRIRDVADIGEDDWDDVLEVNARSQFVVTKACVAGMRAQGWGRVVLVGSIASKGGGINGCHYAASKGAMTSMGLNLATVLAGEGITVNIVQPAMIGATGMIPTPKTWKSTDHVEELKVSDPGLGIAASVPVHRLGVPEEVANVVSMFAKTGYMTGQEVLLAGGLK</sequence>
<dbReference type="AlphaFoldDB" id="A0AB34FGZ1"/>
<comment type="similarity">
    <text evidence="1">Belongs to the short-chain dehydrogenases/reductases (SDR) family.</text>
</comment>
<keyword evidence="6" id="KW-1185">Reference proteome</keyword>
<dbReference type="EMBL" id="JAQHRD010000008">
    <property type="protein sequence ID" value="KAJ6438669.1"/>
    <property type="molecule type" value="Genomic_DNA"/>
</dbReference>
<keyword evidence="2" id="KW-0521">NADP</keyword>
<dbReference type="CDD" id="cd05233">
    <property type="entry name" value="SDR_c"/>
    <property type="match status" value="1"/>
</dbReference>
<reference evidence="5" key="1">
    <citation type="submission" date="2023-01" db="EMBL/GenBank/DDBJ databases">
        <title>The growth and conidiation of Purpureocillium lavendulum are regulated by nitrogen source and histone H3K14 acetylation.</title>
        <authorList>
            <person name="Tang P."/>
            <person name="Han J."/>
            <person name="Zhang C."/>
            <person name="Tang P."/>
            <person name="Qi F."/>
            <person name="Zhang K."/>
            <person name="Liang L."/>
        </authorList>
    </citation>
    <scope>NUCLEOTIDE SEQUENCE</scope>
    <source>
        <strain evidence="5">YMF1.00683</strain>
    </source>
</reference>
<dbReference type="SUPFAM" id="SSF51735">
    <property type="entry name" value="NAD(P)-binding Rossmann-fold domains"/>
    <property type="match status" value="1"/>
</dbReference>
<organism evidence="5 6">
    <name type="scientific">Purpureocillium lavendulum</name>
    <dbReference type="NCBI Taxonomy" id="1247861"/>
    <lineage>
        <taxon>Eukaryota</taxon>
        <taxon>Fungi</taxon>
        <taxon>Dikarya</taxon>
        <taxon>Ascomycota</taxon>
        <taxon>Pezizomycotina</taxon>
        <taxon>Sordariomycetes</taxon>
        <taxon>Hypocreomycetidae</taxon>
        <taxon>Hypocreales</taxon>
        <taxon>Ophiocordycipitaceae</taxon>
        <taxon>Purpureocillium</taxon>
    </lineage>
</organism>
<feature type="region of interest" description="Disordered" evidence="4">
    <location>
        <begin position="112"/>
        <end position="145"/>
    </location>
</feature>
<dbReference type="PANTHER" id="PTHR39142">
    <property type="entry name" value="MID1P"/>
    <property type="match status" value="1"/>
</dbReference>
<evidence type="ECO:0000313" key="5">
    <source>
        <dbReference type="EMBL" id="KAJ6438669.1"/>
    </source>
</evidence>
<comment type="caution">
    <text evidence="5">The sequence shown here is derived from an EMBL/GenBank/DDBJ whole genome shotgun (WGS) entry which is preliminary data.</text>
</comment>
<evidence type="ECO:0000256" key="1">
    <source>
        <dbReference type="ARBA" id="ARBA00006484"/>
    </source>
</evidence>
<evidence type="ECO:0000256" key="4">
    <source>
        <dbReference type="SAM" id="MobiDB-lite"/>
    </source>
</evidence>
<feature type="region of interest" description="Disordered" evidence="4">
    <location>
        <begin position="582"/>
        <end position="618"/>
    </location>
</feature>
<evidence type="ECO:0000256" key="3">
    <source>
        <dbReference type="ARBA" id="ARBA00023002"/>
    </source>
</evidence>